<comment type="subcellular location">
    <subcellularLocation>
        <location evidence="1">Cytoplasm</location>
        <location evidence="1">Nucleoid</location>
    </subcellularLocation>
</comment>
<dbReference type="GO" id="GO:0043590">
    <property type="term" value="C:bacterial nucleoid"/>
    <property type="evidence" value="ECO:0007669"/>
    <property type="project" value="TreeGrafter"/>
</dbReference>
<organism evidence="6 7">
    <name type="scientific">Permianibacter aggregans</name>
    <dbReference type="NCBI Taxonomy" id="1510150"/>
    <lineage>
        <taxon>Bacteria</taxon>
        <taxon>Pseudomonadati</taxon>
        <taxon>Pseudomonadota</taxon>
        <taxon>Gammaproteobacteria</taxon>
        <taxon>Pseudomonadales</taxon>
        <taxon>Pseudomonadaceae</taxon>
        <taxon>Permianibacter</taxon>
    </lineage>
</organism>
<evidence type="ECO:0000256" key="2">
    <source>
        <dbReference type="ARBA" id="ARBA00008657"/>
    </source>
</evidence>
<dbReference type="InterPro" id="IPR007476">
    <property type="entry name" value="RdgC"/>
</dbReference>
<sequence>MFRSFCLYRIKPDALPDLPTLEAALQEHPFTPCGNTEPQRVGWVPALDDDSSAFVHSNDGAMLIRLREQRRLLPAGVIREQLEEQVRELQEKEGRKLGKKEVARLKDELTFSLLPRAFTKTDETLSVLLPKEGLILVAASSLSRAELSLNALRLALGSLPVSRPAFSAPIPAFLTAWLKGERDMPGGFTLGESCELADEEGVVRCKGIELVSNEVRGHLEAGRDVRKLQLNFEDSVDLVVQQDARFTGLKMSERLRGELDAQFGDDKFANLDAEFSLWHLTMTRLLNRLLPAIGETAS</sequence>
<keyword evidence="4" id="KW-0963">Cytoplasm</keyword>
<comment type="caution">
    <text evidence="6">The sequence shown here is derived from an EMBL/GenBank/DDBJ whole genome shotgun (WGS) entry which is preliminary data.</text>
</comment>
<dbReference type="Pfam" id="PF04381">
    <property type="entry name" value="RdgC"/>
    <property type="match status" value="1"/>
</dbReference>
<dbReference type="PANTHER" id="PTHR38103">
    <property type="entry name" value="RECOMBINATION-ASSOCIATED PROTEIN RDGC"/>
    <property type="match status" value="1"/>
</dbReference>
<dbReference type="GO" id="GO:0003690">
    <property type="term" value="F:double-stranded DNA binding"/>
    <property type="evidence" value="ECO:0007669"/>
    <property type="project" value="TreeGrafter"/>
</dbReference>
<evidence type="ECO:0000256" key="3">
    <source>
        <dbReference type="ARBA" id="ARBA00022296"/>
    </source>
</evidence>
<evidence type="ECO:0000313" key="6">
    <source>
        <dbReference type="EMBL" id="TDQ47518.1"/>
    </source>
</evidence>
<dbReference type="RefSeq" id="WP_133591192.1">
    <property type="nucleotide sequence ID" value="NZ_CP037953.1"/>
</dbReference>
<comment type="similarity">
    <text evidence="2">Belongs to the RdgC family.</text>
</comment>
<accession>A0A4R6UKK2</accession>
<gene>
    <name evidence="6" type="ORF">EV696_110110</name>
</gene>
<dbReference type="NCBIfam" id="NF001464">
    <property type="entry name" value="PRK00321.1-5"/>
    <property type="match status" value="1"/>
</dbReference>
<dbReference type="OrthoDB" id="5290530at2"/>
<dbReference type="EMBL" id="SNYM01000010">
    <property type="protein sequence ID" value="TDQ47518.1"/>
    <property type="molecule type" value="Genomic_DNA"/>
</dbReference>
<proteinExistence type="inferred from homology"/>
<protein>
    <recommendedName>
        <fullName evidence="3">Recombination-associated protein RdgC</fullName>
    </recommendedName>
</protein>
<evidence type="ECO:0000256" key="1">
    <source>
        <dbReference type="ARBA" id="ARBA00004453"/>
    </source>
</evidence>
<dbReference type="AlphaFoldDB" id="A0A4R6UKK2"/>
<evidence type="ECO:0000256" key="4">
    <source>
        <dbReference type="ARBA" id="ARBA00022490"/>
    </source>
</evidence>
<evidence type="ECO:0000313" key="7">
    <source>
        <dbReference type="Proteomes" id="UP000295375"/>
    </source>
</evidence>
<dbReference type="PANTHER" id="PTHR38103:SF1">
    <property type="entry name" value="RECOMBINATION-ASSOCIATED PROTEIN RDGC"/>
    <property type="match status" value="1"/>
</dbReference>
<dbReference type="GO" id="GO:0000018">
    <property type="term" value="P:regulation of DNA recombination"/>
    <property type="evidence" value="ECO:0007669"/>
    <property type="project" value="TreeGrafter"/>
</dbReference>
<reference evidence="6 7" key="1">
    <citation type="submission" date="2019-03" db="EMBL/GenBank/DDBJ databases">
        <title>Genomic Encyclopedia of Type Strains, Phase IV (KMG-IV): sequencing the most valuable type-strain genomes for metagenomic binning, comparative biology and taxonomic classification.</title>
        <authorList>
            <person name="Goeker M."/>
        </authorList>
    </citation>
    <scope>NUCLEOTIDE SEQUENCE [LARGE SCALE GENOMIC DNA]</scope>
    <source>
        <strain evidence="6 7">DSM 103792</strain>
    </source>
</reference>
<dbReference type="GO" id="GO:0006310">
    <property type="term" value="P:DNA recombination"/>
    <property type="evidence" value="ECO:0007669"/>
    <property type="project" value="UniProtKB-KW"/>
</dbReference>
<keyword evidence="5" id="KW-0233">DNA recombination</keyword>
<dbReference type="Proteomes" id="UP000295375">
    <property type="component" value="Unassembled WGS sequence"/>
</dbReference>
<keyword evidence="7" id="KW-1185">Reference proteome</keyword>
<evidence type="ECO:0000256" key="5">
    <source>
        <dbReference type="ARBA" id="ARBA00023172"/>
    </source>
</evidence>
<name>A0A4R6UKK2_9GAMM</name>